<comment type="caution">
    <text evidence="1">The sequence shown here is derived from an EMBL/GenBank/DDBJ whole genome shotgun (WGS) entry which is preliminary data.</text>
</comment>
<proteinExistence type="predicted"/>
<keyword evidence="2" id="KW-1185">Reference proteome</keyword>
<gene>
    <name evidence="1" type="ORF">BDM02DRAFT_2236310</name>
</gene>
<reference evidence="1" key="1">
    <citation type="submission" date="2019-10" db="EMBL/GenBank/DDBJ databases">
        <authorList>
            <consortium name="DOE Joint Genome Institute"/>
            <person name="Kuo A."/>
            <person name="Miyauchi S."/>
            <person name="Kiss E."/>
            <person name="Drula E."/>
            <person name="Kohler A."/>
            <person name="Sanchez-Garcia M."/>
            <person name="Andreopoulos B."/>
            <person name="Barry K.W."/>
            <person name="Bonito G."/>
            <person name="Buee M."/>
            <person name="Carver A."/>
            <person name="Chen C."/>
            <person name="Cichocki N."/>
            <person name="Clum A."/>
            <person name="Culley D."/>
            <person name="Crous P.W."/>
            <person name="Fauchery L."/>
            <person name="Girlanda M."/>
            <person name="Hayes R."/>
            <person name="Keri Z."/>
            <person name="Labutti K."/>
            <person name="Lipzen A."/>
            <person name="Lombard V."/>
            <person name="Magnuson J."/>
            <person name="Maillard F."/>
            <person name="Morin E."/>
            <person name="Murat C."/>
            <person name="Nolan M."/>
            <person name="Ohm R."/>
            <person name="Pangilinan J."/>
            <person name="Pereira M."/>
            <person name="Perotto S."/>
            <person name="Peter M."/>
            <person name="Riley R."/>
            <person name="Sitrit Y."/>
            <person name="Stielow B."/>
            <person name="Szollosi G."/>
            <person name="Zifcakova L."/>
            <person name="Stursova M."/>
            <person name="Spatafora J.W."/>
            <person name="Tedersoo L."/>
            <person name="Vaario L.-M."/>
            <person name="Yamada A."/>
            <person name="Yan M."/>
            <person name="Wang P."/>
            <person name="Xu J."/>
            <person name="Bruns T."/>
            <person name="Baldrian P."/>
            <person name="Vilgalys R."/>
            <person name="Henrissat B."/>
            <person name="Grigoriev I.V."/>
            <person name="Hibbett D."/>
            <person name="Nagy L.G."/>
            <person name="Martin F.M."/>
        </authorList>
    </citation>
    <scope>NUCLEOTIDE SEQUENCE</scope>
    <source>
        <strain evidence="1">P2</strain>
    </source>
</reference>
<dbReference type="EMBL" id="MU118011">
    <property type="protein sequence ID" value="KAF9648602.1"/>
    <property type="molecule type" value="Genomic_DNA"/>
</dbReference>
<dbReference type="Proteomes" id="UP000886501">
    <property type="component" value="Unassembled WGS sequence"/>
</dbReference>
<accession>A0ACB6ZG78</accession>
<protein>
    <submittedName>
        <fullName evidence="1">Uncharacterized protein</fullName>
    </submittedName>
</protein>
<evidence type="ECO:0000313" key="1">
    <source>
        <dbReference type="EMBL" id="KAF9648602.1"/>
    </source>
</evidence>
<sequence>MTTALNEDIFTLIYSHVFDFEVLRTAATAIATTNQHPLRNVILHRLLQLPLRLSSENLDDSKALIDHFVRTVTHADLVQDIAIVLGPSRKTIAEHERFGEEALPEHLEQAERAEALVESLPDLLRLTENLQRLDWSRSPPPSREILKELSEHSLITSLSLDCSVDSHFFPDPSRPLEVPDTTAKRRRFQGYQRRFLPLGKRPRPETRSHLRSLGLGR</sequence>
<reference evidence="1" key="2">
    <citation type="journal article" date="2020" name="Nat. Commun.">
        <title>Large-scale genome sequencing of mycorrhizal fungi provides insights into the early evolution of symbiotic traits.</title>
        <authorList>
            <person name="Miyauchi S."/>
            <person name="Kiss E."/>
            <person name="Kuo A."/>
            <person name="Drula E."/>
            <person name="Kohler A."/>
            <person name="Sanchez-Garcia M."/>
            <person name="Morin E."/>
            <person name="Andreopoulos B."/>
            <person name="Barry K.W."/>
            <person name="Bonito G."/>
            <person name="Buee M."/>
            <person name="Carver A."/>
            <person name="Chen C."/>
            <person name="Cichocki N."/>
            <person name="Clum A."/>
            <person name="Culley D."/>
            <person name="Crous P.W."/>
            <person name="Fauchery L."/>
            <person name="Girlanda M."/>
            <person name="Hayes R.D."/>
            <person name="Keri Z."/>
            <person name="LaButti K."/>
            <person name="Lipzen A."/>
            <person name="Lombard V."/>
            <person name="Magnuson J."/>
            <person name="Maillard F."/>
            <person name="Murat C."/>
            <person name="Nolan M."/>
            <person name="Ohm R.A."/>
            <person name="Pangilinan J."/>
            <person name="Pereira M.F."/>
            <person name="Perotto S."/>
            <person name="Peter M."/>
            <person name="Pfister S."/>
            <person name="Riley R."/>
            <person name="Sitrit Y."/>
            <person name="Stielow J.B."/>
            <person name="Szollosi G."/>
            <person name="Zifcakova L."/>
            <person name="Stursova M."/>
            <person name="Spatafora J.W."/>
            <person name="Tedersoo L."/>
            <person name="Vaario L.M."/>
            <person name="Yamada A."/>
            <person name="Yan M."/>
            <person name="Wang P."/>
            <person name="Xu J."/>
            <person name="Bruns T."/>
            <person name="Baldrian P."/>
            <person name="Vilgalys R."/>
            <person name="Dunand C."/>
            <person name="Henrissat B."/>
            <person name="Grigoriev I.V."/>
            <person name="Hibbett D."/>
            <person name="Nagy L.G."/>
            <person name="Martin F.M."/>
        </authorList>
    </citation>
    <scope>NUCLEOTIDE SEQUENCE</scope>
    <source>
        <strain evidence="1">P2</strain>
    </source>
</reference>
<evidence type="ECO:0000313" key="2">
    <source>
        <dbReference type="Proteomes" id="UP000886501"/>
    </source>
</evidence>
<organism evidence="1 2">
    <name type="scientific">Thelephora ganbajun</name>
    <name type="common">Ganba fungus</name>
    <dbReference type="NCBI Taxonomy" id="370292"/>
    <lineage>
        <taxon>Eukaryota</taxon>
        <taxon>Fungi</taxon>
        <taxon>Dikarya</taxon>
        <taxon>Basidiomycota</taxon>
        <taxon>Agaricomycotina</taxon>
        <taxon>Agaricomycetes</taxon>
        <taxon>Thelephorales</taxon>
        <taxon>Thelephoraceae</taxon>
        <taxon>Thelephora</taxon>
    </lineage>
</organism>
<name>A0ACB6ZG78_THEGA</name>